<dbReference type="GO" id="GO:0046872">
    <property type="term" value="F:metal ion binding"/>
    <property type="evidence" value="ECO:0007669"/>
    <property type="project" value="UniProtKB-KW"/>
</dbReference>
<dbReference type="PIRSF" id="PIRSF005962">
    <property type="entry name" value="Pept_M20D_amidohydro"/>
    <property type="match status" value="1"/>
</dbReference>
<keyword evidence="1 4" id="KW-0378">Hydrolase</keyword>
<evidence type="ECO:0000259" key="3">
    <source>
        <dbReference type="Pfam" id="PF07687"/>
    </source>
</evidence>
<dbReference type="SUPFAM" id="SSF55031">
    <property type="entry name" value="Bacterial exopeptidase dimerisation domain"/>
    <property type="match status" value="1"/>
</dbReference>
<dbReference type="InterPro" id="IPR017439">
    <property type="entry name" value="Amidohydrolase"/>
</dbReference>
<evidence type="ECO:0000313" key="4">
    <source>
        <dbReference type="EMBL" id="CEG21866.1"/>
    </source>
</evidence>
<dbReference type="InterPro" id="IPR011650">
    <property type="entry name" value="Peptidase_M20_dimer"/>
</dbReference>
<dbReference type="GO" id="GO:0050118">
    <property type="term" value="F:N-acetyldiaminopimelate deacetylase activity"/>
    <property type="evidence" value="ECO:0007669"/>
    <property type="project" value="UniProtKB-ARBA"/>
</dbReference>
<proteinExistence type="predicted"/>
<dbReference type="InterPro" id="IPR036264">
    <property type="entry name" value="Bact_exopeptidase_dim_dom"/>
</dbReference>
<dbReference type="FunFam" id="3.30.70.360:FF:000001">
    <property type="entry name" value="N-acetyldiaminopimelate deacetylase"/>
    <property type="match status" value="1"/>
</dbReference>
<dbReference type="Gene3D" id="3.40.630.10">
    <property type="entry name" value="Zn peptidases"/>
    <property type="match status" value="1"/>
</dbReference>
<organism evidence="4 5">
    <name type="scientific">Planococcus massiliensis</name>
    <dbReference type="NCBI Taxonomy" id="1499687"/>
    <lineage>
        <taxon>Bacteria</taxon>
        <taxon>Bacillati</taxon>
        <taxon>Bacillota</taxon>
        <taxon>Bacilli</taxon>
        <taxon>Bacillales</taxon>
        <taxon>Caryophanaceae</taxon>
        <taxon>Planococcus</taxon>
    </lineage>
</organism>
<evidence type="ECO:0000256" key="1">
    <source>
        <dbReference type="ARBA" id="ARBA00022801"/>
    </source>
</evidence>
<feature type="binding site" evidence="2">
    <location>
        <position position="139"/>
    </location>
    <ligand>
        <name>Mn(2+)</name>
        <dbReference type="ChEBI" id="CHEBI:29035"/>
        <label>2</label>
    </ligand>
</feature>
<reference evidence="4 5" key="1">
    <citation type="submission" date="2014-09" db="EMBL/GenBank/DDBJ databases">
        <authorList>
            <person name="Urmite Genomes Urmite Genomes"/>
        </authorList>
    </citation>
    <scope>NUCLEOTIDE SEQUENCE [LARGE SCALE GENOMIC DNA]</scope>
    <source>
        <strain evidence="4 5">ES2</strain>
    </source>
</reference>
<evidence type="ECO:0000256" key="2">
    <source>
        <dbReference type="PIRSR" id="PIRSR005962-1"/>
    </source>
</evidence>
<dbReference type="Pfam" id="PF01546">
    <property type="entry name" value="Peptidase_M20"/>
    <property type="match status" value="1"/>
</dbReference>
<accession>A0A098EKW5</accession>
<comment type="cofactor">
    <cofactor evidence="2">
        <name>Mn(2+)</name>
        <dbReference type="ChEBI" id="CHEBI:29035"/>
    </cofactor>
    <text evidence="2">The Mn(2+) ion enhances activity.</text>
</comment>
<sequence>MKPLIEEKIESLYAEMVETRRYLHMHPELSHQEVHTPEFIAQQLENIGIEVRRNVGGRGVVGTIHGRLPGKTIAFRADFDALPITDQKEVAYKSTVPGVMHACGHDGHTAALLAFAKAMVSIKDQLPGTIVLIHQFGEEVAPGGAQAMIADGCLEGVDAIYGAHLQSKMESGNVFVRDGFLQASEDTLKIVVRGYGTHGAEPHTGVDPILAASHIMIALQSIVSRNADPLKELVVSIGKFHAGDADNAIPSEAVLEGTIRVFDPELRKLATERVQAIAENVARAMGAEAEVTIEAGYISLWNHPEAVEVVRRAATQAIGEERVVETEPIMPVEDFAYFTQERPGAYFFVGAKMADERLSYPHHHEKFDFDERAMLVAAKMFAALYFEEQNMRTESIS</sequence>
<dbReference type="GO" id="GO:0019877">
    <property type="term" value="P:diaminopimelate biosynthetic process"/>
    <property type="evidence" value="ECO:0007669"/>
    <property type="project" value="UniProtKB-ARBA"/>
</dbReference>
<protein>
    <submittedName>
        <fullName evidence="4">Putative hydrolase YxeP</fullName>
    </submittedName>
</protein>
<dbReference type="Proteomes" id="UP000043699">
    <property type="component" value="Unassembled WGS sequence"/>
</dbReference>
<dbReference type="Pfam" id="PF07687">
    <property type="entry name" value="M20_dimer"/>
    <property type="match status" value="1"/>
</dbReference>
<dbReference type="STRING" id="1499687.BN1080_00785"/>
<dbReference type="InterPro" id="IPR002933">
    <property type="entry name" value="Peptidase_M20"/>
</dbReference>
<dbReference type="OrthoDB" id="2416606at2"/>
<keyword evidence="2" id="KW-0464">Manganese</keyword>
<feature type="binding site" evidence="2">
    <location>
        <position position="363"/>
    </location>
    <ligand>
        <name>Mn(2+)</name>
        <dbReference type="ChEBI" id="CHEBI:29035"/>
        <label>2</label>
    </ligand>
</feature>
<feature type="domain" description="Peptidase M20 dimerisation" evidence="3">
    <location>
        <begin position="188"/>
        <end position="283"/>
    </location>
</feature>
<dbReference type="PANTHER" id="PTHR11014">
    <property type="entry name" value="PEPTIDASE M20 FAMILY MEMBER"/>
    <property type="match status" value="1"/>
</dbReference>
<dbReference type="NCBIfam" id="TIGR01891">
    <property type="entry name" value="amidohydrolases"/>
    <property type="match status" value="1"/>
</dbReference>
<name>A0A098EKW5_9BACL</name>
<feature type="binding site" evidence="2">
    <location>
        <position position="105"/>
    </location>
    <ligand>
        <name>Mn(2+)</name>
        <dbReference type="ChEBI" id="CHEBI:29035"/>
        <label>2</label>
    </ligand>
</feature>
<feature type="binding site" evidence="2">
    <location>
        <position position="103"/>
    </location>
    <ligand>
        <name>Mn(2+)</name>
        <dbReference type="ChEBI" id="CHEBI:29035"/>
        <label>2</label>
    </ligand>
</feature>
<evidence type="ECO:0000313" key="5">
    <source>
        <dbReference type="Proteomes" id="UP000043699"/>
    </source>
</evidence>
<dbReference type="PANTHER" id="PTHR11014:SF63">
    <property type="entry name" value="METALLOPEPTIDASE, PUTATIVE (AFU_ORTHOLOGUE AFUA_6G09600)-RELATED"/>
    <property type="match status" value="1"/>
</dbReference>
<dbReference type="EMBL" id="CCXS01000001">
    <property type="protein sequence ID" value="CEG21866.1"/>
    <property type="molecule type" value="Genomic_DNA"/>
</dbReference>
<feature type="binding site" evidence="2">
    <location>
        <position position="164"/>
    </location>
    <ligand>
        <name>Mn(2+)</name>
        <dbReference type="ChEBI" id="CHEBI:29035"/>
        <label>2</label>
    </ligand>
</feature>
<keyword evidence="5" id="KW-1185">Reference proteome</keyword>
<keyword evidence="2" id="KW-0479">Metal-binding</keyword>
<dbReference type="SUPFAM" id="SSF53187">
    <property type="entry name" value="Zn-dependent exopeptidases"/>
    <property type="match status" value="1"/>
</dbReference>
<dbReference type="Gene3D" id="3.30.70.360">
    <property type="match status" value="1"/>
</dbReference>
<dbReference type="RefSeq" id="WP_052650620.1">
    <property type="nucleotide sequence ID" value="NZ_CCXS01000001.1"/>
</dbReference>
<dbReference type="AlphaFoldDB" id="A0A098EKW5"/>
<gene>
    <name evidence="4" type="primary">yxeP_2</name>
    <name evidence="4" type="ORF">BN1080_00785</name>
</gene>